<dbReference type="AlphaFoldDB" id="A0A3P8H6G6"/>
<dbReference type="GO" id="GO:0005737">
    <property type="term" value="C:cytoplasm"/>
    <property type="evidence" value="ECO:0007669"/>
    <property type="project" value="TreeGrafter"/>
</dbReference>
<dbReference type="PANTHER" id="PTHR13710:SF108">
    <property type="entry name" value="ATP-DEPENDENT DNA HELICASE Q4"/>
    <property type="match status" value="1"/>
</dbReference>
<feature type="domain" description="Helicase ATP-binding" evidence="4">
    <location>
        <begin position="1"/>
        <end position="67"/>
    </location>
</feature>
<evidence type="ECO:0000256" key="2">
    <source>
        <dbReference type="ARBA" id="ARBA00034617"/>
    </source>
</evidence>
<comment type="similarity">
    <text evidence="1">Belongs to the helicase family. RecQ subfamily.</text>
</comment>
<dbReference type="OrthoDB" id="10261556at2759"/>
<dbReference type="GO" id="GO:0043138">
    <property type="term" value="F:3'-5' DNA helicase activity"/>
    <property type="evidence" value="ECO:0007669"/>
    <property type="project" value="UniProtKB-EC"/>
</dbReference>
<dbReference type="GO" id="GO:0009378">
    <property type="term" value="F:four-way junction helicase activity"/>
    <property type="evidence" value="ECO:0007669"/>
    <property type="project" value="TreeGrafter"/>
</dbReference>
<evidence type="ECO:0000259" key="4">
    <source>
        <dbReference type="PROSITE" id="PS51192"/>
    </source>
</evidence>
<dbReference type="PROSITE" id="PS51194">
    <property type="entry name" value="HELICASE_CTER"/>
    <property type="match status" value="1"/>
</dbReference>
<evidence type="ECO:0000313" key="6">
    <source>
        <dbReference type="EMBL" id="VDP90351.1"/>
    </source>
</evidence>
<name>A0A3P8H6G6_9TREM</name>
<gene>
    <name evidence="6" type="ORF">ECPE_LOCUS13079</name>
</gene>
<dbReference type="Gene3D" id="3.40.50.300">
    <property type="entry name" value="P-loop containing nucleotide triphosphate hydrolases"/>
    <property type="match status" value="2"/>
</dbReference>
<organism evidence="6 7">
    <name type="scientific">Echinostoma caproni</name>
    <dbReference type="NCBI Taxonomy" id="27848"/>
    <lineage>
        <taxon>Eukaryota</taxon>
        <taxon>Metazoa</taxon>
        <taxon>Spiralia</taxon>
        <taxon>Lophotrochozoa</taxon>
        <taxon>Platyhelminthes</taxon>
        <taxon>Trematoda</taxon>
        <taxon>Digenea</taxon>
        <taxon>Plagiorchiida</taxon>
        <taxon>Echinostomata</taxon>
        <taxon>Echinostomatoidea</taxon>
        <taxon>Echinostomatidae</taxon>
        <taxon>Echinostoma</taxon>
    </lineage>
</organism>
<dbReference type="SMART" id="SM00490">
    <property type="entry name" value="HELICc"/>
    <property type="match status" value="1"/>
</dbReference>
<dbReference type="EMBL" id="UZAN01054259">
    <property type="protein sequence ID" value="VDP90351.1"/>
    <property type="molecule type" value="Genomic_DNA"/>
</dbReference>
<accession>A0A3P8H6G6</accession>
<reference evidence="6 7" key="1">
    <citation type="submission" date="2018-11" db="EMBL/GenBank/DDBJ databases">
        <authorList>
            <consortium name="Pathogen Informatics"/>
        </authorList>
    </citation>
    <scope>NUCLEOTIDE SEQUENCE [LARGE SCALE GENOMIC DNA]</scope>
    <source>
        <strain evidence="6 7">Egypt</strain>
    </source>
</reference>
<evidence type="ECO:0000313" key="7">
    <source>
        <dbReference type="Proteomes" id="UP000272942"/>
    </source>
</evidence>
<proteinExistence type="inferred from homology"/>
<dbReference type="PROSITE" id="PS51192">
    <property type="entry name" value="HELICASE_ATP_BIND_1"/>
    <property type="match status" value="1"/>
</dbReference>
<dbReference type="GO" id="GO:0005694">
    <property type="term" value="C:chromosome"/>
    <property type="evidence" value="ECO:0007669"/>
    <property type="project" value="TreeGrafter"/>
</dbReference>
<dbReference type="GO" id="GO:0000724">
    <property type="term" value="P:double-strand break repair via homologous recombination"/>
    <property type="evidence" value="ECO:0007669"/>
    <property type="project" value="TreeGrafter"/>
</dbReference>
<keyword evidence="7" id="KW-1185">Reference proteome</keyword>
<dbReference type="Pfam" id="PF00271">
    <property type="entry name" value="Helicase_C"/>
    <property type="match status" value="1"/>
</dbReference>
<feature type="domain" description="Helicase C-terminal" evidence="5">
    <location>
        <begin position="113"/>
        <end position="232"/>
    </location>
</feature>
<dbReference type="InterPro" id="IPR027417">
    <property type="entry name" value="P-loop_NTPase"/>
</dbReference>
<evidence type="ECO:0000256" key="1">
    <source>
        <dbReference type="ARBA" id="ARBA00005446"/>
    </source>
</evidence>
<sequence length="232" mass="25865">MPRISFVCVDEAHCLADWSHHFRPSYLRVCRILRDTLGVSCFLGLSATCTPSTISNVCKNLGMPDGVPRLIGDRINEDTLFQPGYVQPTLSPIPPNLTITASTDVDREEALLGLLTRPPFCELTGGILVYCATRDQTERLASFVRTSLQSVVNQVGRRRMEWTTAAYHAGQTSTERARIQKRFMTGRLRVLFATTAFGMGVNKPDLQAVIHYSLTRSFENYIQVSVQYATGT</sequence>
<dbReference type="InterPro" id="IPR014001">
    <property type="entry name" value="Helicase_ATP-bd"/>
</dbReference>
<evidence type="ECO:0000259" key="5">
    <source>
        <dbReference type="PROSITE" id="PS51194"/>
    </source>
</evidence>
<dbReference type="InterPro" id="IPR001650">
    <property type="entry name" value="Helicase_C-like"/>
</dbReference>
<dbReference type="EC" id="5.6.2.4" evidence="3"/>
<dbReference type="GO" id="GO:0005634">
    <property type="term" value="C:nucleus"/>
    <property type="evidence" value="ECO:0007669"/>
    <property type="project" value="TreeGrafter"/>
</dbReference>
<dbReference type="PANTHER" id="PTHR13710">
    <property type="entry name" value="DNA HELICASE RECQ FAMILY MEMBER"/>
    <property type="match status" value="1"/>
</dbReference>
<dbReference type="SUPFAM" id="SSF52540">
    <property type="entry name" value="P-loop containing nucleoside triphosphate hydrolases"/>
    <property type="match status" value="1"/>
</dbReference>
<evidence type="ECO:0000256" key="3">
    <source>
        <dbReference type="ARBA" id="ARBA00034808"/>
    </source>
</evidence>
<protein>
    <recommendedName>
        <fullName evidence="3">DNA 3'-5' helicase</fullName>
        <ecNumber evidence="3">5.6.2.4</ecNumber>
    </recommendedName>
</protein>
<comment type="catalytic activity">
    <reaction evidence="2">
        <text>Couples ATP hydrolysis with the unwinding of duplex DNA by translocating in the 3'-5' direction.</text>
        <dbReference type="EC" id="5.6.2.4"/>
    </reaction>
</comment>
<dbReference type="Proteomes" id="UP000272942">
    <property type="component" value="Unassembled WGS sequence"/>
</dbReference>